<evidence type="ECO:0000256" key="7">
    <source>
        <dbReference type="ARBA" id="ARBA00023144"/>
    </source>
</evidence>
<dbReference type="GeneID" id="100370520"/>
<evidence type="ECO:0000256" key="5">
    <source>
        <dbReference type="ARBA" id="ARBA00004947"/>
    </source>
</evidence>
<comment type="catalytic activity">
    <reaction evidence="2 9">
        <text>UDP-alpha-D-glucose = UDP-alpha-D-galactose</text>
        <dbReference type="Rhea" id="RHEA:22168"/>
        <dbReference type="ChEBI" id="CHEBI:58885"/>
        <dbReference type="ChEBI" id="CHEBI:66914"/>
        <dbReference type="EC" id="5.1.3.2"/>
    </reaction>
</comment>
<evidence type="ECO:0000256" key="1">
    <source>
        <dbReference type="ARBA" id="ARBA00000014"/>
    </source>
</evidence>
<proteinExistence type="inferred from homology"/>
<evidence type="ECO:0000256" key="9">
    <source>
        <dbReference type="RuleBase" id="RU366046"/>
    </source>
</evidence>
<comment type="subunit">
    <text evidence="9">Homodimer.</text>
</comment>
<evidence type="ECO:0000259" key="10">
    <source>
        <dbReference type="Pfam" id="PF16363"/>
    </source>
</evidence>
<evidence type="ECO:0000256" key="2">
    <source>
        <dbReference type="ARBA" id="ARBA00000083"/>
    </source>
</evidence>
<feature type="domain" description="NAD(P)-binding" evidence="10">
    <location>
        <begin position="8"/>
        <end position="335"/>
    </location>
</feature>
<keyword evidence="8 9" id="KW-0413">Isomerase</keyword>
<dbReference type="Gene3D" id="3.40.50.720">
    <property type="entry name" value="NAD(P)-binding Rossmann-like Domain"/>
    <property type="match status" value="1"/>
</dbReference>
<dbReference type="InterPro" id="IPR036291">
    <property type="entry name" value="NAD(P)-bd_dom_sf"/>
</dbReference>
<keyword evidence="6 9" id="KW-0520">NAD</keyword>
<comment type="catalytic activity">
    <reaction evidence="1">
        <text>UDP-N-acetyl-alpha-D-glucosamine = UDP-N-acetyl-alpha-D-galactosamine</text>
        <dbReference type="Rhea" id="RHEA:20517"/>
        <dbReference type="ChEBI" id="CHEBI:57705"/>
        <dbReference type="ChEBI" id="CHEBI:67138"/>
        <dbReference type="EC" id="5.1.3.7"/>
    </reaction>
</comment>
<comment type="cofactor">
    <cofactor evidence="3 9">
        <name>NAD(+)</name>
        <dbReference type="ChEBI" id="CHEBI:57540"/>
    </cofactor>
</comment>
<dbReference type="NCBIfam" id="TIGR01179">
    <property type="entry name" value="galE"/>
    <property type="match status" value="1"/>
</dbReference>
<dbReference type="CDD" id="cd05247">
    <property type="entry name" value="UDP_G4E_1_SDR_e"/>
    <property type="match status" value="1"/>
</dbReference>
<dbReference type="NCBIfam" id="NF007956">
    <property type="entry name" value="PRK10675.1"/>
    <property type="match status" value="1"/>
</dbReference>
<keyword evidence="11" id="KW-1185">Reference proteome</keyword>
<protein>
    <recommendedName>
        <fullName evidence="9">UDP-glucose 4-epimerase</fullName>
        <ecNumber evidence="9">5.1.3.2</ecNumber>
    </recommendedName>
</protein>
<dbReference type="PRINTS" id="PR01713">
    <property type="entry name" value="NUCEPIMERASE"/>
</dbReference>
<dbReference type="PANTHER" id="PTHR43725">
    <property type="entry name" value="UDP-GLUCOSE 4-EPIMERASE"/>
    <property type="match status" value="1"/>
</dbReference>
<name>A0ABM0GUG1_SACKO</name>
<dbReference type="InterPro" id="IPR016040">
    <property type="entry name" value="NAD(P)-bd_dom"/>
</dbReference>
<keyword evidence="9" id="KW-0119">Carbohydrate metabolism</keyword>
<dbReference type="InterPro" id="IPR005886">
    <property type="entry name" value="UDP_G4E"/>
</dbReference>
<dbReference type="Pfam" id="PF16363">
    <property type="entry name" value="GDP_Man_Dehyd"/>
    <property type="match status" value="1"/>
</dbReference>
<comment type="similarity">
    <text evidence="9">Belongs to the NAD(P)-dependent epimerase/dehydratase family.</text>
</comment>
<evidence type="ECO:0000256" key="6">
    <source>
        <dbReference type="ARBA" id="ARBA00023027"/>
    </source>
</evidence>
<dbReference type="SUPFAM" id="SSF51735">
    <property type="entry name" value="NAD(P)-binding Rossmann-fold domains"/>
    <property type="match status" value="1"/>
</dbReference>
<dbReference type="Proteomes" id="UP000694865">
    <property type="component" value="Unplaced"/>
</dbReference>
<comment type="pathway">
    <text evidence="5 9">Carbohydrate metabolism; galactose metabolism.</text>
</comment>
<comment type="function">
    <text evidence="4">Catalyzes two distinct but analogous reactions: the reversible epimerization of UDP-glucose to UDP-galactose and the reversible epimerization of UDP-N-acetylglucosamine to UDP-N-acetylgalactosamine. The reaction with UDP-Gal plays a critical role in the Leloir pathway of galactose catabolism in which galactose is converted to the glycolytic intermediate glucose 6-phosphate. It contributes to the catabolism of dietary galactose and enables the endogenous biosynthesis of both UDP-Gal and UDP-GalNAc when exogenous sources are limited. Both UDP-sugar interconversions are important in the synthesis of glycoproteins and glycolipids.</text>
</comment>
<evidence type="ECO:0000313" key="11">
    <source>
        <dbReference type="Proteomes" id="UP000694865"/>
    </source>
</evidence>
<keyword evidence="7" id="KW-0299">Galactose metabolism</keyword>
<evidence type="ECO:0000256" key="4">
    <source>
        <dbReference type="ARBA" id="ARBA00002760"/>
    </source>
</evidence>
<dbReference type="Gene3D" id="3.90.25.10">
    <property type="entry name" value="UDP-galactose 4-epimerase, domain 1"/>
    <property type="match status" value="1"/>
</dbReference>
<evidence type="ECO:0000256" key="8">
    <source>
        <dbReference type="ARBA" id="ARBA00023235"/>
    </source>
</evidence>
<organism evidence="11 12">
    <name type="scientific">Saccoglossus kowalevskii</name>
    <name type="common">Acorn worm</name>
    <dbReference type="NCBI Taxonomy" id="10224"/>
    <lineage>
        <taxon>Eukaryota</taxon>
        <taxon>Metazoa</taxon>
        <taxon>Hemichordata</taxon>
        <taxon>Enteropneusta</taxon>
        <taxon>Harrimaniidae</taxon>
        <taxon>Saccoglossus</taxon>
    </lineage>
</organism>
<evidence type="ECO:0000256" key="3">
    <source>
        <dbReference type="ARBA" id="ARBA00001911"/>
    </source>
</evidence>
<dbReference type="EC" id="5.1.3.2" evidence="9"/>
<accession>A0ABM0GUG1</accession>
<sequence>MSDNKCILVTGGAGYIGSHTVVELVNAGYDPVVIDNCANAVRASENGRPGSIKRIEKIVDKKIIYYDIDLLNKAALDDLFAKHSFIAVIHFAGLKAVGESIEIPIEYYKVNICGTLNLIECMKKYQVSNLVFSSSATVYGTPQYLPIDENHTVGSCTNPYGKSKYFIEEILRDVGKAEKDWNIILLRYFNPVGSHKSGLIGEDPQGTPNNLMPYVAQVAIGRRSQLSIFGGDYDTPDGTGVRDYIHVVDLALGHIAALKKVSTKCGLKVYNLGTGKGYSVLDMVRGMEKASGKKIPYKIVDRRDGDVGSCYAEVTLAQTELGWKSDRNLEEMCEDLWRWQTKNPKGFQTDNSS</sequence>
<reference evidence="12" key="1">
    <citation type="submission" date="2025-08" db="UniProtKB">
        <authorList>
            <consortium name="RefSeq"/>
        </authorList>
    </citation>
    <scope>IDENTIFICATION</scope>
    <source>
        <tissue evidence="12">Testes</tissue>
    </source>
</reference>
<evidence type="ECO:0000313" key="12">
    <source>
        <dbReference type="RefSeq" id="XP_002737585.1"/>
    </source>
</evidence>
<dbReference type="PANTHER" id="PTHR43725:SF47">
    <property type="entry name" value="UDP-GLUCOSE 4-EPIMERASE"/>
    <property type="match status" value="1"/>
</dbReference>
<dbReference type="RefSeq" id="XP_002737585.1">
    <property type="nucleotide sequence ID" value="XM_002737539.2"/>
</dbReference>
<gene>
    <name evidence="12" type="primary">LOC100370520</name>
</gene>